<dbReference type="Proteomes" id="UP001470230">
    <property type="component" value="Unassembled WGS sequence"/>
</dbReference>
<protein>
    <recommendedName>
        <fullName evidence="3">Serpin domain-containing protein</fullName>
    </recommendedName>
</protein>
<accession>A0ABR2H4P6</accession>
<dbReference type="PANTHER" id="PTHR11461:SF211">
    <property type="entry name" value="GH10112P-RELATED"/>
    <property type="match status" value="1"/>
</dbReference>
<dbReference type="SUPFAM" id="SSF56574">
    <property type="entry name" value="Serpins"/>
    <property type="match status" value="1"/>
</dbReference>
<dbReference type="InterPro" id="IPR000215">
    <property type="entry name" value="Serpin_fam"/>
</dbReference>
<keyword evidence="5" id="KW-1185">Reference proteome</keyword>
<comment type="caution">
    <text evidence="4">The sequence shown here is derived from an EMBL/GenBank/DDBJ whole genome shotgun (WGS) entry which is preliminary data.</text>
</comment>
<dbReference type="Gene3D" id="3.30.497.10">
    <property type="entry name" value="Antithrombin, subunit I, domain 2"/>
    <property type="match status" value="1"/>
</dbReference>
<evidence type="ECO:0000256" key="2">
    <source>
        <dbReference type="RuleBase" id="RU000411"/>
    </source>
</evidence>
<evidence type="ECO:0000313" key="4">
    <source>
        <dbReference type="EMBL" id="KAK8840440.1"/>
    </source>
</evidence>
<feature type="domain" description="Serpin" evidence="3">
    <location>
        <begin position="13"/>
        <end position="371"/>
    </location>
</feature>
<dbReference type="InterPro" id="IPR042185">
    <property type="entry name" value="Serpin_sf_2"/>
</dbReference>
<dbReference type="InterPro" id="IPR023796">
    <property type="entry name" value="Serpin_dom"/>
</dbReference>
<evidence type="ECO:0000313" key="5">
    <source>
        <dbReference type="Proteomes" id="UP001470230"/>
    </source>
</evidence>
<dbReference type="InterPro" id="IPR042178">
    <property type="entry name" value="Serpin_sf_1"/>
</dbReference>
<dbReference type="Pfam" id="PF00079">
    <property type="entry name" value="Serpin"/>
    <property type="match status" value="1"/>
</dbReference>
<name>A0ABR2H4P6_9EUKA</name>
<dbReference type="InterPro" id="IPR036186">
    <property type="entry name" value="Serpin_sf"/>
</dbReference>
<dbReference type="EMBL" id="JAPFFF010000045">
    <property type="protein sequence ID" value="KAK8840440.1"/>
    <property type="molecule type" value="Genomic_DNA"/>
</dbReference>
<evidence type="ECO:0000259" key="3">
    <source>
        <dbReference type="SMART" id="SM00093"/>
    </source>
</evidence>
<proteinExistence type="inferred from homology"/>
<dbReference type="PANTHER" id="PTHR11461">
    <property type="entry name" value="SERINE PROTEASE INHIBITOR, SERPIN"/>
    <property type="match status" value="1"/>
</dbReference>
<evidence type="ECO:0000256" key="1">
    <source>
        <dbReference type="ARBA" id="ARBA00009500"/>
    </source>
</evidence>
<comment type="similarity">
    <text evidence="1 2">Belongs to the serpin family.</text>
</comment>
<dbReference type="SMART" id="SM00093">
    <property type="entry name" value="SERPIN"/>
    <property type="match status" value="1"/>
</dbReference>
<dbReference type="CDD" id="cd00172">
    <property type="entry name" value="serpin"/>
    <property type="match status" value="1"/>
</dbReference>
<organism evidence="4 5">
    <name type="scientific">Tritrichomonas musculus</name>
    <dbReference type="NCBI Taxonomy" id="1915356"/>
    <lineage>
        <taxon>Eukaryota</taxon>
        <taxon>Metamonada</taxon>
        <taxon>Parabasalia</taxon>
        <taxon>Tritrichomonadida</taxon>
        <taxon>Tritrichomonadidae</taxon>
        <taxon>Tritrichomonas</taxon>
    </lineage>
</organism>
<gene>
    <name evidence="4" type="ORF">M9Y10_030645</name>
</gene>
<reference evidence="4 5" key="1">
    <citation type="submission" date="2024-04" db="EMBL/GenBank/DDBJ databases">
        <title>Tritrichomonas musculus Genome.</title>
        <authorList>
            <person name="Alves-Ferreira E."/>
            <person name="Grigg M."/>
            <person name="Lorenzi H."/>
            <person name="Galac M."/>
        </authorList>
    </citation>
    <scope>NUCLEOTIDE SEQUENCE [LARGE SCALE GENOMIC DNA]</scope>
    <source>
        <strain evidence="4 5">EAF2021</strain>
    </source>
</reference>
<sequence length="373" mass="42274">MSELVNSLNKFSFHTLQSTNSSDDIENSVFSPYSAFVCVAMSISLFEKQTRTEILNSLQICSGNLELESFLHQLFDFIDKENTDKVSSSNRIWANQNLNFHPETFAANAKFLGIPIEKVTFPEPACSVINEEVYRTTKGMISKLVDPSDLGPESALVLLNAIYFKSNWDKKFDIDPDESLNFTLANGTQIHAKMIQSFDRKLPYAENANFQVVSIPYMQNQYDYVVILPKDHSLAGYEALTKLTYEVLNNELLTKLQNKKVNVKIPKFSFESKINLNKTFKSLGMNKAFTESADCIDPVVKYYVSSIIQKAKIVLDENGTEAAAATEMIMNFRCRIEPEPVVNIFADHPFAFLLRHKQTGSIIFEGFVKNPQE</sequence>
<dbReference type="Gene3D" id="2.30.39.10">
    <property type="entry name" value="Alpha-1-antitrypsin, domain 1"/>
    <property type="match status" value="1"/>
</dbReference>